<gene>
    <name evidence="3" type="ORF">Bpfe_031501</name>
</gene>
<dbReference type="AlphaFoldDB" id="A0AAD8ET77"/>
<dbReference type="GO" id="GO:0016603">
    <property type="term" value="F:glutaminyl-peptide cyclotransferase activity"/>
    <property type="evidence" value="ECO:0007669"/>
    <property type="project" value="InterPro"/>
</dbReference>
<dbReference type="InterPro" id="IPR015943">
    <property type="entry name" value="WD40/YVTN_repeat-like_dom_sf"/>
</dbReference>
<dbReference type="SUPFAM" id="SSF50969">
    <property type="entry name" value="YVTN repeat-like/Quinoprotein amine dehydrogenase"/>
    <property type="match status" value="1"/>
</dbReference>
<evidence type="ECO:0000256" key="2">
    <source>
        <dbReference type="SAM" id="SignalP"/>
    </source>
</evidence>
<sequence>MIVIFAISLTFVFQLMDRQGETVSFQQQIHPADVKNVSGISYDGKSLWITEEGTSKITKVNPVSGQREGEIEFPVKATGGSAWDGESLWQLAWEEKKIYQINLENGKILKSFSSPGEGTCSGMAFDGNYLWLANFEDEKIYQIDQRNDGKILQTQPGNFETTGLAWDGQYLWSGLLVGTKTHDEETPFTGFIQQKIPGTREVKAVLPIAGVGTGGSNWTPANRKATLLWWFDMYHQKMVEIRLTTPKASWLYKLGAASLLSGVFIAVFMILNVFVFAPKKKLGKEIEEKTS</sequence>
<dbReference type="Gene3D" id="2.130.10.10">
    <property type="entry name" value="YVTN repeat-like/Quinoprotein amine dehydrogenase"/>
    <property type="match status" value="1"/>
</dbReference>
<dbReference type="InterPro" id="IPR011044">
    <property type="entry name" value="Quino_amine_DH_bsu"/>
</dbReference>
<proteinExistence type="predicted"/>
<keyword evidence="1" id="KW-1133">Transmembrane helix</keyword>
<protein>
    <recommendedName>
        <fullName evidence="5">SMP-30/Gluconolactonase/LRE-like region domain-containing protein</fullName>
    </recommendedName>
</protein>
<dbReference type="Proteomes" id="UP001233172">
    <property type="component" value="Unassembled WGS sequence"/>
</dbReference>
<feature type="signal peptide" evidence="2">
    <location>
        <begin position="1"/>
        <end position="20"/>
    </location>
</feature>
<reference evidence="3" key="2">
    <citation type="submission" date="2023-04" db="EMBL/GenBank/DDBJ databases">
        <authorList>
            <person name="Bu L."/>
            <person name="Lu L."/>
            <person name="Laidemitt M.R."/>
            <person name="Zhang S.M."/>
            <person name="Mutuku M."/>
            <person name="Mkoji G."/>
            <person name="Steinauer M."/>
            <person name="Loker E.S."/>
        </authorList>
    </citation>
    <scope>NUCLEOTIDE SEQUENCE</scope>
    <source>
        <strain evidence="3">KasaAsao</strain>
        <tissue evidence="3">Whole Snail</tissue>
    </source>
</reference>
<comment type="caution">
    <text evidence="3">The sequence shown here is derived from an EMBL/GenBank/DDBJ whole genome shotgun (WGS) entry which is preliminary data.</text>
</comment>
<reference evidence="3" key="1">
    <citation type="journal article" date="2023" name="PLoS Negl. Trop. Dis.">
        <title>A genome sequence for Biomphalaria pfeifferi, the major vector snail for the human-infecting parasite Schistosoma mansoni.</title>
        <authorList>
            <person name="Bu L."/>
            <person name="Lu L."/>
            <person name="Laidemitt M.R."/>
            <person name="Zhang S.M."/>
            <person name="Mutuku M."/>
            <person name="Mkoji G."/>
            <person name="Steinauer M."/>
            <person name="Loker E.S."/>
        </authorList>
    </citation>
    <scope>NUCLEOTIDE SEQUENCE</scope>
    <source>
        <strain evidence="3">KasaAsao</strain>
    </source>
</reference>
<accession>A0AAD8ET77</accession>
<evidence type="ECO:0000313" key="3">
    <source>
        <dbReference type="EMBL" id="KAK0038784.1"/>
    </source>
</evidence>
<evidence type="ECO:0000313" key="4">
    <source>
        <dbReference type="Proteomes" id="UP001233172"/>
    </source>
</evidence>
<keyword evidence="4" id="KW-1185">Reference proteome</keyword>
<keyword evidence="2" id="KW-0732">Signal</keyword>
<organism evidence="3 4">
    <name type="scientific">Biomphalaria pfeifferi</name>
    <name type="common">Bloodfluke planorb</name>
    <name type="synonym">Freshwater snail</name>
    <dbReference type="NCBI Taxonomy" id="112525"/>
    <lineage>
        <taxon>Eukaryota</taxon>
        <taxon>Metazoa</taxon>
        <taxon>Spiralia</taxon>
        <taxon>Lophotrochozoa</taxon>
        <taxon>Mollusca</taxon>
        <taxon>Gastropoda</taxon>
        <taxon>Heterobranchia</taxon>
        <taxon>Euthyneura</taxon>
        <taxon>Panpulmonata</taxon>
        <taxon>Hygrophila</taxon>
        <taxon>Lymnaeoidea</taxon>
        <taxon>Planorbidae</taxon>
        <taxon>Biomphalaria</taxon>
    </lineage>
</organism>
<feature type="transmembrane region" description="Helical" evidence="1">
    <location>
        <begin position="250"/>
        <end position="277"/>
    </location>
</feature>
<evidence type="ECO:0000256" key="1">
    <source>
        <dbReference type="SAM" id="Phobius"/>
    </source>
</evidence>
<evidence type="ECO:0008006" key="5">
    <source>
        <dbReference type="Google" id="ProtNLM"/>
    </source>
</evidence>
<dbReference type="EMBL" id="JASAOG010000489">
    <property type="protein sequence ID" value="KAK0038784.1"/>
    <property type="molecule type" value="Genomic_DNA"/>
</dbReference>
<keyword evidence="1" id="KW-0472">Membrane</keyword>
<keyword evidence="1" id="KW-0812">Transmembrane</keyword>
<name>A0AAD8ET77_BIOPF</name>
<feature type="chain" id="PRO_5042048143" description="SMP-30/Gluconolactonase/LRE-like region domain-containing protein" evidence="2">
    <location>
        <begin position="21"/>
        <end position="291"/>
    </location>
</feature>